<dbReference type="SUPFAM" id="SSF81593">
    <property type="entry name" value="Nucleotidyltransferase substrate binding subunit/domain"/>
    <property type="match status" value="1"/>
</dbReference>
<dbReference type="InterPro" id="IPR007842">
    <property type="entry name" value="HEPN_dom"/>
</dbReference>
<reference evidence="2 3" key="1">
    <citation type="submission" date="2014-09" db="EMBL/GenBank/DDBJ databases">
        <title>Sporocytophaga myxococcoides PG-01 genome sequencing.</title>
        <authorList>
            <person name="Liu L."/>
            <person name="Gao P.J."/>
            <person name="Chen G.J."/>
            <person name="Wang L.S."/>
        </authorList>
    </citation>
    <scope>NUCLEOTIDE SEQUENCE [LARGE SCALE GENOMIC DNA]</scope>
    <source>
        <strain evidence="2 3">PG-01</strain>
    </source>
</reference>
<dbReference type="SMART" id="SM00748">
    <property type="entry name" value="HEPN"/>
    <property type="match status" value="1"/>
</dbReference>
<evidence type="ECO:0000313" key="3">
    <source>
        <dbReference type="Proteomes" id="UP000030185"/>
    </source>
</evidence>
<evidence type="ECO:0000259" key="1">
    <source>
        <dbReference type="PROSITE" id="PS50910"/>
    </source>
</evidence>
<dbReference type="CDD" id="cd05403">
    <property type="entry name" value="NT_KNTase_like"/>
    <property type="match status" value="1"/>
</dbReference>
<gene>
    <name evidence="2" type="ORF">MYP_379</name>
</gene>
<evidence type="ECO:0000313" key="2">
    <source>
        <dbReference type="EMBL" id="GAL83153.1"/>
    </source>
</evidence>
<sequence>MKTSQDHLPEFKREELRLITDLIIEKMHPDFVILFGSYARGNWVEDRYSEDGITYEYKSDYDILVVTETKLDNALSVKWRELEKLIAQLHTTAPANLIHHNWGYLKSELAHGSYFFSDIVKEGIILYDNKRNVNFPLVLPESIDPEKVKTRAKEEYDLWFESANRFLEHFQFGLDKGYLNESAFQLHQATERYYTALLLVFTGYKAKIHDIEELGNQAETINEEFKRVFPRDIPEKDERFKLLKKAYIDARYKKNYSINKEDLEYLSERVSVLKDLVEKVCVGRLKDSTE</sequence>
<dbReference type="PANTHER" id="PTHR33933">
    <property type="entry name" value="NUCLEOTIDYLTRANSFERASE"/>
    <property type="match status" value="1"/>
</dbReference>
<dbReference type="PANTHER" id="PTHR33933:SF1">
    <property type="entry name" value="PROTEIN ADENYLYLTRANSFERASE MNTA-RELATED"/>
    <property type="match status" value="1"/>
</dbReference>
<dbReference type="EMBL" id="BBLT01000001">
    <property type="protein sequence ID" value="GAL83153.1"/>
    <property type="molecule type" value="Genomic_DNA"/>
</dbReference>
<accession>A0A098L9Z5</accession>
<keyword evidence="3" id="KW-1185">Reference proteome</keyword>
<dbReference type="PROSITE" id="PS50910">
    <property type="entry name" value="HEPN"/>
    <property type="match status" value="1"/>
</dbReference>
<dbReference type="SUPFAM" id="SSF81301">
    <property type="entry name" value="Nucleotidyltransferase"/>
    <property type="match status" value="1"/>
</dbReference>
<dbReference type="Pfam" id="PF18765">
    <property type="entry name" value="Polbeta"/>
    <property type="match status" value="1"/>
</dbReference>
<dbReference type="InterPro" id="IPR043519">
    <property type="entry name" value="NT_sf"/>
</dbReference>
<dbReference type="Proteomes" id="UP000030185">
    <property type="component" value="Unassembled WGS sequence"/>
</dbReference>
<dbReference type="InterPro" id="IPR041633">
    <property type="entry name" value="Polbeta"/>
</dbReference>
<dbReference type="Gene3D" id="3.30.460.10">
    <property type="entry name" value="Beta Polymerase, domain 2"/>
    <property type="match status" value="1"/>
</dbReference>
<feature type="domain" description="HEPN" evidence="1">
    <location>
        <begin position="160"/>
        <end position="280"/>
    </location>
</feature>
<name>A0A098L9Z5_9BACT</name>
<dbReference type="STRING" id="153721.MYP_379"/>
<dbReference type="RefSeq" id="WP_045457619.1">
    <property type="nucleotide sequence ID" value="NZ_BBLT01000001.1"/>
</dbReference>
<dbReference type="InterPro" id="IPR052548">
    <property type="entry name" value="Type_VII_TA_antitoxin"/>
</dbReference>
<proteinExistence type="predicted"/>
<dbReference type="eggNOG" id="COG2250">
    <property type="taxonomic scope" value="Bacteria"/>
</dbReference>
<dbReference type="OrthoDB" id="1321649at2"/>
<dbReference type="eggNOG" id="COG1708">
    <property type="taxonomic scope" value="Bacteria"/>
</dbReference>
<dbReference type="Gene3D" id="1.20.120.330">
    <property type="entry name" value="Nucleotidyltransferases domain 2"/>
    <property type="match status" value="1"/>
</dbReference>
<organism evidence="2 3">
    <name type="scientific">Sporocytophaga myxococcoides</name>
    <dbReference type="NCBI Taxonomy" id="153721"/>
    <lineage>
        <taxon>Bacteria</taxon>
        <taxon>Pseudomonadati</taxon>
        <taxon>Bacteroidota</taxon>
        <taxon>Cytophagia</taxon>
        <taxon>Cytophagales</taxon>
        <taxon>Cytophagaceae</taxon>
        <taxon>Sporocytophaga</taxon>
    </lineage>
</organism>
<dbReference type="Pfam" id="PF05168">
    <property type="entry name" value="HEPN"/>
    <property type="match status" value="1"/>
</dbReference>
<comment type="caution">
    <text evidence="2">The sequence shown here is derived from an EMBL/GenBank/DDBJ whole genome shotgun (WGS) entry which is preliminary data.</text>
</comment>
<dbReference type="AlphaFoldDB" id="A0A098L9Z5"/>
<protein>
    <submittedName>
        <fullName evidence="2">DNA polymerase beta domain-containing protein</fullName>
    </submittedName>
</protein>